<accession>A0A364RGB2</accession>
<gene>
    <name evidence="2" type="ORF">DP923_08885</name>
</gene>
<protein>
    <submittedName>
        <fullName evidence="2">Nitrogen fixation protein FixH</fullName>
    </submittedName>
</protein>
<sequence length="155" mass="17844">MTTDKKSTFILWPYAIVVAMILFMGYIAMFVYKAMNQDVDLVSKDYYEQEIKYQDHIDKMGRTQAAGGVAITYKPEAKAILLQLPASFEGKSVNGNITLFRPSDDKLDHQLPLQLGRDRSQLVETKELQTGMWEVRIDFTADEETYYTKQTIQVK</sequence>
<keyword evidence="1" id="KW-0812">Transmembrane</keyword>
<proteinExistence type="predicted"/>
<reference evidence="2 3" key="2">
    <citation type="submission" date="2018-07" db="EMBL/GenBank/DDBJ databases">
        <title>Pontibacter sp. 2b14 genomic sequence and assembly.</title>
        <authorList>
            <person name="Du Z.-J."/>
        </authorList>
    </citation>
    <scope>NUCLEOTIDE SEQUENCE [LARGE SCALE GENOMIC DNA]</scope>
    <source>
        <strain evidence="2 3">2b14</strain>
    </source>
</reference>
<comment type="caution">
    <text evidence="2">The sequence shown here is derived from an EMBL/GenBank/DDBJ whole genome shotgun (WGS) entry which is preliminary data.</text>
</comment>
<evidence type="ECO:0000313" key="2">
    <source>
        <dbReference type="EMBL" id="RAU83312.1"/>
    </source>
</evidence>
<dbReference type="InterPro" id="IPR008620">
    <property type="entry name" value="FixH"/>
</dbReference>
<evidence type="ECO:0000256" key="1">
    <source>
        <dbReference type="SAM" id="Phobius"/>
    </source>
</evidence>
<dbReference type="EMBL" id="QMDV01000002">
    <property type="protein sequence ID" value="RAU83312.1"/>
    <property type="molecule type" value="Genomic_DNA"/>
</dbReference>
<dbReference type="Proteomes" id="UP000251692">
    <property type="component" value="Unassembled WGS sequence"/>
</dbReference>
<organism evidence="2 3">
    <name type="scientific">Pontibacter arcticus</name>
    <dbReference type="NCBI Taxonomy" id="2080288"/>
    <lineage>
        <taxon>Bacteria</taxon>
        <taxon>Pseudomonadati</taxon>
        <taxon>Bacteroidota</taxon>
        <taxon>Cytophagia</taxon>
        <taxon>Cytophagales</taxon>
        <taxon>Hymenobacteraceae</taxon>
        <taxon>Pontibacter</taxon>
    </lineage>
</organism>
<keyword evidence="1" id="KW-0472">Membrane</keyword>
<name>A0A364RGB2_9BACT</name>
<dbReference type="OrthoDB" id="1493774at2"/>
<keyword evidence="3" id="KW-1185">Reference proteome</keyword>
<keyword evidence="1" id="KW-1133">Transmembrane helix</keyword>
<evidence type="ECO:0000313" key="3">
    <source>
        <dbReference type="Proteomes" id="UP000251692"/>
    </source>
</evidence>
<dbReference type="AlphaFoldDB" id="A0A364RGB2"/>
<dbReference type="Pfam" id="PF05751">
    <property type="entry name" value="FixH"/>
    <property type="match status" value="1"/>
</dbReference>
<feature type="transmembrane region" description="Helical" evidence="1">
    <location>
        <begin position="12"/>
        <end position="32"/>
    </location>
</feature>
<reference evidence="2 3" key="1">
    <citation type="submission" date="2018-06" db="EMBL/GenBank/DDBJ databases">
        <authorList>
            <person name="Liu Z.-W."/>
        </authorList>
    </citation>
    <scope>NUCLEOTIDE SEQUENCE [LARGE SCALE GENOMIC DNA]</scope>
    <source>
        <strain evidence="2 3">2b14</strain>
    </source>
</reference>
<dbReference type="RefSeq" id="WP_112305462.1">
    <property type="nucleotide sequence ID" value="NZ_QMDV01000002.1"/>
</dbReference>